<dbReference type="InterPro" id="IPR013477">
    <property type="entry name" value="NifV/FrbC"/>
</dbReference>
<dbReference type="KEGG" id="rva:Rvan_1127"/>
<dbReference type="SUPFAM" id="SSF51569">
    <property type="entry name" value="Aldolase"/>
    <property type="match status" value="1"/>
</dbReference>
<proteinExistence type="inferred from homology"/>
<dbReference type="Pfam" id="PF00682">
    <property type="entry name" value="HMGL-like"/>
    <property type="match status" value="1"/>
</dbReference>
<dbReference type="GO" id="GO:0009399">
    <property type="term" value="P:nitrogen fixation"/>
    <property type="evidence" value="ECO:0007669"/>
    <property type="project" value="UniProtKB-UniRule"/>
</dbReference>
<evidence type="ECO:0000256" key="4">
    <source>
        <dbReference type="ARBA" id="ARBA00020735"/>
    </source>
</evidence>
<dbReference type="NCBIfam" id="TIGR02660">
    <property type="entry name" value="nifV_homocitr"/>
    <property type="match status" value="1"/>
</dbReference>
<dbReference type="PANTHER" id="PTHR42880">
    <property type="entry name" value="HOMOCITRATE SYNTHASE"/>
    <property type="match status" value="1"/>
</dbReference>
<evidence type="ECO:0000313" key="11">
    <source>
        <dbReference type="Proteomes" id="UP000001399"/>
    </source>
</evidence>
<keyword evidence="8" id="KW-0535">Nitrogen fixation</keyword>
<dbReference type="HOGENOM" id="CLU_022158_4_2_5"/>
<dbReference type="InterPro" id="IPR013785">
    <property type="entry name" value="Aldolase_TIM"/>
</dbReference>
<accession>E3I3Q1</accession>
<evidence type="ECO:0000256" key="3">
    <source>
        <dbReference type="ARBA" id="ARBA00012974"/>
    </source>
</evidence>
<dbReference type="PANTHER" id="PTHR42880:SF1">
    <property type="entry name" value="ISOPROPYLMALATE_HOMOCITRATE_CITRAMALATE SYNTHASE FAMILY PROTEIN"/>
    <property type="match status" value="1"/>
</dbReference>
<dbReference type="EMBL" id="CP002292">
    <property type="protein sequence ID" value="ADP70398.1"/>
    <property type="molecule type" value="Genomic_DNA"/>
</dbReference>
<dbReference type="AlphaFoldDB" id="E3I3Q1"/>
<dbReference type="Gene3D" id="1.10.238.260">
    <property type="match status" value="1"/>
</dbReference>
<keyword evidence="5 7" id="KW-0808">Transferase</keyword>
<dbReference type="InterPro" id="IPR002034">
    <property type="entry name" value="AIPM/Hcit_synth_CS"/>
</dbReference>
<evidence type="ECO:0000313" key="10">
    <source>
        <dbReference type="EMBL" id="ADP70398.1"/>
    </source>
</evidence>
<dbReference type="eggNOG" id="COG0119">
    <property type="taxonomic scope" value="Bacteria"/>
</dbReference>
<evidence type="ECO:0000256" key="1">
    <source>
        <dbReference type="ARBA" id="ARBA00003050"/>
    </source>
</evidence>
<comment type="catalytic activity">
    <reaction evidence="6 8">
        <text>acetyl-CoA + 2-oxoglutarate + H2O = (2R)-homocitrate + CoA + H(+)</text>
        <dbReference type="Rhea" id="RHEA:12929"/>
        <dbReference type="ChEBI" id="CHEBI:15377"/>
        <dbReference type="ChEBI" id="CHEBI:15378"/>
        <dbReference type="ChEBI" id="CHEBI:16810"/>
        <dbReference type="ChEBI" id="CHEBI:57287"/>
        <dbReference type="ChEBI" id="CHEBI:57288"/>
        <dbReference type="ChEBI" id="CHEBI:58884"/>
        <dbReference type="EC" id="2.3.3.14"/>
    </reaction>
</comment>
<sequence>MRDLSNGLNGTNDGDGVAGDDNALFIRRTLSGRVAINDTTLRDGEQTPGVAFTAAEKMQIAAALADVGVDEIEVGTPAMGRDEQEAIRRIAKAGLPLRVIAWCRMRRGDVDDAIASGVSIVNLSAPVSRFQIAAKFGGSLPRVVAAVTDVIGYARAKGLEVAFGGEDSSRATRDTLEPILEAAARAGAVRYRFADTLGVLDPISIRAAIEAVRRITDLPIEFHGHDDLGLATANTLAALEAGASAASVTVNGLGERAGNAPLEQIAVALDSLFAQATRIHLPALGHLSELVARCSGREIARSAPIVGKDVFTHESGIHVDGILKSKDCYEALSPRRLGRNHRFVVGKHSGLAGLRHELSYLGLQLTEDEERRLLAAVRGYAEKHKACIPSFTLLRLAAALVDERSDGNTGVCPIKRSASSSRLKAVS</sequence>
<dbReference type="OrthoDB" id="9803573at2"/>
<dbReference type="PROSITE" id="PS50991">
    <property type="entry name" value="PYR_CT"/>
    <property type="match status" value="1"/>
</dbReference>
<reference evidence="11" key="1">
    <citation type="journal article" date="2011" name="J. Bacteriol.">
        <title>Genome sequences of eight morphologically diverse alphaproteobacteria.</title>
        <authorList>
            <consortium name="US DOE Joint Genome Institute"/>
            <person name="Brown P.J."/>
            <person name="Kysela D.T."/>
            <person name="Buechlein A."/>
            <person name="Hemmerich C."/>
            <person name="Brun Y.V."/>
        </authorList>
    </citation>
    <scope>NUCLEOTIDE SEQUENCE [LARGE SCALE GENOMIC DNA]</scope>
    <source>
        <strain evidence="11">ATCC 17100 / ATH 3.1.1 / DSM 162 / LMG 4299</strain>
    </source>
</reference>
<dbReference type="PROSITE" id="PS00816">
    <property type="entry name" value="AIPM_HOMOCIT_SYNTH_2"/>
    <property type="match status" value="1"/>
</dbReference>
<comment type="function">
    <text evidence="1 8">This protein is a Fe-Mo-cofactor biosynthetic component.</text>
</comment>
<name>E3I3Q1_RHOVT</name>
<evidence type="ECO:0000256" key="7">
    <source>
        <dbReference type="RuleBase" id="RU003523"/>
    </source>
</evidence>
<dbReference type="Pfam" id="PF22617">
    <property type="entry name" value="HCS_D2"/>
    <property type="match status" value="1"/>
</dbReference>
<dbReference type="EC" id="2.3.3.14" evidence="3 8"/>
<dbReference type="RefSeq" id="WP_013418802.1">
    <property type="nucleotide sequence ID" value="NC_014664.1"/>
</dbReference>
<evidence type="ECO:0000259" key="9">
    <source>
        <dbReference type="PROSITE" id="PS50991"/>
    </source>
</evidence>
<dbReference type="Gene3D" id="3.20.20.70">
    <property type="entry name" value="Aldolase class I"/>
    <property type="match status" value="1"/>
</dbReference>
<dbReference type="GO" id="GO:0019752">
    <property type="term" value="P:carboxylic acid metabolic process"/>
    <property type="evidence" value="ECO:0007669"/>
    <property type="project" value="UniProtKB-UniRule"/>
</dbReference>
<gene>
    <name evidence="10" type="ordered locus">Rvan_1127</name>
</gene>
<keyword evidence="11" id="KW-1185">Reference proteome</keyword>
<evidence type="ECO:0000256" key="5">
    <source>
        <dbReference type="ARBA" id="ARBA00022679"/>
    </source>
</evidence>
<evidence type="ECO:0000256" key="6">
    <source>
        <dbReference type="ARBA" id="ARBA00048019"/>
    </source>
</evidence>
<protein>
    <recommendedName>
        <fullName evidence="4 8">Homocitrate synthase</fullName>
        <ecNumber evidence="3 8">2.3.3.14</ecNumber>
    </recommendedName>
</protein>
<feature type="domain" description="Pyruvate carboxyltransferase" evidence="9">
    <location>
        <begin position="34"/>
        <end position="285"/>
    </location>
</feature>
<dbReference type="Proteomes" id="UP000001399">
    <property type="component" value="Chromosome"/>
</dbReference>
<dbReference type="STRING" id="648757.Rvan_1127"/>
<dbReference type="InterPro" id="IPR000891">
    <property type="entry name" value="PYR_CT"/>
</dbReference>
<evidence type="ECO:0000256" key="2">
    <source>
        <dbReference type="ARBA" id="ARBA00006154"/>
    </source>
</evidence>
<comment type="similarity">
    <text evidence="2 7">Belongs to the alpha-IPM synthase/homocitrate synthase family.</text>
</comment>
<dbReference type="GO" id="GO:0004410">
    <property type="term" value="F:homocitrate synthase activity"/>
    <property type="evidence" value="ECO:0007669"/>
    <property type="project" value="UniProtKB-UniRule"/>
</dbReference>
<dbReference type="InterPro" id="IPR054691">
    <property type="entry name" value="LeuA/HCS_post-cat"/>
</dbReference>
<dbReference type="PROSITE" id="PS00815">
    <property type="entry name" value="AIPM_HOMOCIT_SYNTH_1"/>
    <property type="match status" value="1"/>
</dbReference>
<evidence type="ECO:0000256" key="8">
    <source>
        <dbReference type="RuleBase" id="RU367143"/>
    </source>
</evidence>
<organism evidence="10 11">
    <name type="scientific">Rhodomicrobium vannielii (strain ATCC 17100 / DSM 162 / LMG 4299 / NCIMB 10020 / ATH 3.1.1)</name>
    <dbReference type="NCBI Taxonomy" id="648757"/>
    <lineage>
        <taxon>Bacteria</taxon>
        <taxon>Pseudomonadati</taxon>
        <taxon>Pseudomonadota</taxon>
        <taxon>Alphaproteobacteria</taxon>
        <taxon>Hyphomicrobiales</taxon>
        <taxon>Hyphomicrobiaceae</taxon>
        <taxon>Rhodomicrobium</taxon>
    </lineage>
</organism>